<feature type="region of interest" description="Disordered" evidence="5">
    <location>
        <begin position="214"/>
        <end position="236"/>
    </location>
</feature>
<evidence type="ECO:0000259" key="7">
    <source>
        <dbReference type="Pfam" id="PF09294"/>
    </source>
</evidence>
<evidence type="ECO:0000256" key="4">
    <source>
        <dbReference type="ARBA" id="ARBA00023170"/>
    </source>
</evidence>
<reference evidence="8 9" key="1">
    <citation type="submission" date="2019-06" db="EMBL/GenBank/DDBJ databases">
        <title>Draft genomes of female and male turbot (Scophthalmus maximus).</title>
        <authorList>
            <person name="Xu H."/>
            <person name="Xu X.-W."/>
            <person name="Shao C."/>
            <person name="Chen S."/>
        </authorList>
    </citation>
    <scope>NUCLEOTIDE SEQUENCE [LARGE SCALE GENOMIC DNA]</scope>
    <source>
        <strain evidence="8">Ysfricsl-2016a</strain>
        <tissue evidence="8">Blood</tissue>
    </source>
</reference>
<proteinExistence type="inferred from homology"/>
<feature type="domain" description="Fibronectin type-III" evidence="6">
    <location>
        <begin position="18"/>
        <end position="119"/>
    </location>
</feature>
<accession>A0A6A4RW06</accession>
<dbReference type="AlphaFoldDB" id="A0A6A4RW06"/>
<evidence type="ECO:0000256" key="5">
    <source>
        <dbReference type="SAM" id="MobiDB-lite"/>
    </source>
</evidence>
<sequence>MFKRGSVVVVVFIEPSRKSTVSSSPPGPISVVFSSVNLRNILQWAPGNGTSEDTRFTVQYAIYGDSEEGSKGRRVNWRSVRQCTDITRCWCDLSNETWDQDHGYHARVRAAGRRASSKWGLPQRRFDPKSDTSLGPPLVSVEVAGNNAIIALKGPMRYDPNNHTAEVSMATVYPQMTYNLSIRNVARGQTRAERPPEPDDSSVDYGFVGVAAEISGGGGEEAGERRRDGEDGNNRIVEHQKCIAGESYEKKVWMVADGPSAGVYSPQTKSYLSQTSTLACTQTHRPIHSQTQMSRLVQTQAWPQSESVSLSQIQGSSPSDQGGSDDDRECPGLFVNKTPHTGLFHLPSNLQTKKKVGMEEEMEERVRVGTNGKVDGGESETVALLSAYASQNVTDMSSSHTNQSDFLTDDYGVQSPATAHSIEEGEEEDDDGEEEEGTICINWDSATRKLFPEMAMELNKEGGCGGLMRGEEGIEGRMAGEEVHAAEGKLKLENVYVRQASEEEAEAVALRKVEQGGQTGWEGDDIMTKWNVVISMDP</sequence>
<keyword evidence="4" id="KW-0675">Receptor</keyword>
<dbReference type="InterPro" id="IPR003961">
    <property type="entry name" value="FN3_dom"/>
</dbReference>
<dbReference type="Gene3D" id="2.60.40.10">
    <property type="entry name" value="Immunoglobulins"/>
    <property type="match status" value="2"/>
</dbReference>
<keyword evidence="3" id="KW-1015">Disulfide bond</keyword>
<organism evidence="8 9">
    <name type="scientific">Scophthalmus maximus</name>
    <name type="common">Turbot</name>
    <name type="synonym">Psetta maxima</name>
    <dbReference type="NCBI Taxonomy" id="52904"/>
    <lineage>
        <taxon>Eukaryota</taxon>
        <taxon>Metazoa</taxon>
        <taxon>Chordata</taxon>
        <taxon>Craniata</taxon>
        <taxon>Vertebrata</taxon>
        <taxon>Euteleostomi</taxon>
        <taxon>Actinopterygii</taxon>
        <taxon>Neopterygii</taxon>
        <taxon>Teleostei</taxon>
        <taxon>Neoteleostei</taxon>
        <taxon>Acanthomorphata</taxon>
        <taxon>Carangaria</taxon>
        <taxon>Pleuronectiformes</taxon>
        <taxon>Pleuronectoidei</taxon>
        <taxon>Scophthalmidae</taxon>
        <taxon>Scophthalmus</taxon>
    </lineage>
</organism>
<dbReference type="Pfam" id="PF09294">
    <property type="entry name" value="Interfer-bind"/>
    <property type="match status" value="1"/>
</dbReference>
<dbReference type="InterPro" id="IPR015373">
    <property type="entry name" value="Interferon/interleukin_rcp_dom"/>
</dbReference>
<dbReference type="GO" id="GO:0004896">
    <property type="term" value="F:cytokine receptor activity"/>
    <property type="evidence" value="ECO:0007669"/>
    <property type="project" value="TreeGrafter"/>
</dbReference>
<dbReference type="FunFam" id="2.60.40.10:FF:000348">
    <property type="entry name" value="Interleukin 20 receptor subunit alpha"/>
    <property type="match status" value="1"/>
</dbReference>
<dbReference type="EMBL" id="VEVO01000022">
    <property type="protein sequence ID" value="KAF0023301.1"/>
    <property type="molecule type" value="Genomic_DNA"/>
</dbReference>
<dbReference type="InterPro" id="IPR050650">
    <property type="entry name" value="Type-II_Cytokine-TF_Rcpt"/>
</dbReference>
<dbReference type="InterPro" id="IPR036116">
    <property type="entry name" value="FN3_sf"/>
</dbReference>
<evidence type="ECO:0000256" key="1">
    <source>
        <dbReference type="ARBA" id="ARBA00005399"/>
    </source>
</evidence>
<dbReference type="Pfam" id="PF01108">
    <property type="entry name" value="Tissue_fac"/>
    <property type="match status" value="1"/>
</dbReference>
<protein>
    <recommendedName>
        <fullName evidence="10">Fibronectin type-III domain-containing protein</fullName>
    </recommendedName>
</protein>
<comment type="caution">
    <text evidence="8">The sequence shown here is derived from an EMBL/GenBank/DDBJ whole genome shotgun (WGS) entry which is preliminary data.</text>
</comment>
<evidence type="ECO:0000256" key="3">
    <source>
        <dbReference type="ARBA" id="ARBA00023157"/>
    </source>
</evidence>
<dbReference type="PANTHER" id="PTHR20859">
    <property type="entry name" value="INTERFERON/INTERLEUKIN RECEPTOR"/>
    <property type="match status" value="1"/>
</dbReference>
<evidence type="ECO:0000313" key="8">
    <source>
        <dbReference type="EMBL" id="KAF0023301.1"/>
    </source>
</evidence>
<dbReference type="PANTHER" id="PTHR20859:SF86">
    <property type="entry name" value="INTERLEUKIN-20 RECEPTOR SUBUNIT ALPHA"/>
    <property type="match status" value="1"/>
</dbReference>
<evidence type="ECO:0000259" key="6">
    <source>
        <dbReference type="Pfam" id="PF01108"/>
    </source>
</evidence>
<feature type="compositionally biased region" description="Polar residues" evidence="5">
    <location>
        <begin position="292"/>
        <end position="310"/>
    </location>
</feature>
<feature type="compositionally biased region" description="Low complexity" evidence="5">
    <location>
        <begin position="311"/>
        <end position="322"/>
    </location>
</feature>
<gene>
    <name evidence="8" type="ORF">F2P81_023931</name>
</gene>
<evidence type="ECO:0000256" key="2">
    <source>
        <dbReference type="ARBA" id="ARBA00022729"/>
    </source>
</evidence>
<dbReference type="GO" id="GO:0005886">
    <property type="term" value="C:plasma membrane"/>
    <property type="evidence" value="ECO:0007669"/>
    <property type="project" value="TreeGrafter"/>
</dbReference>
<comment type="similarity">
    <text evidence="1">Belongs to the type II cytokine receptor family.</text>
</comment>
<feature type="domain" description="Interferon/interleukin receptor" evidence="7">
    <location>
        <begin position="132"/>
        <end position="189"/>
    </location>
</feature>
<keyword evidence="2" id="KW-0732">Signal</keyword>
<dbReference type="SUPFAM" id="SSF49265">
    <property type="entry name" value="Fibronectin type III"/>
    <property type="match status" value="1"/>
</dbReference>
<name>A0A6A4RW06_SCOMX</name>
<evidence type="ECO:0008006" key="10">
    <source>
        <dbReference type="Google" id="ProtNLM"/>
    </source>
</evidence>
<evidence type="ECO:0000313" key="9">
    <source>
        <dbReference type="Proteomes" id="UP000438429"/>
    </source>
</evidence>
<feature type="region of interest" description="Disordered" evidence="5">
    <location>
        <begin position="292"/>
        <end position="338"/>
    </location>
</feature>
<dbReference type="Proteomes" id="UP000438429">
    <property type="component" value="Unassembled WGS sequence"/>
</dbReference>
<feature type="compositionally biased region" description="Basic and acidic residues" evidence="5">
    <location>
        <begin position="222"/>
        <end position="236"/>
    </location>
</feature>
<dbReference type="InterPro" id="IPR013783">
    <property type="entry name" value="Ig-like_fold"/>
</dbReference>